<keyword evidence="4" id="KW-1185">Reference proteome</keyword>
<name>A0A4R0H4Z8_9ACTN</name>
<proteinExistence type="predicted"/>
<keyword evidence="2" id="KW-0812">Transmembrane</keyword>
<feature type="transmembrane region" description="Helical" evidence="2">
    <location>
        <begin position="91"/>
        <end position="110"/>
    </location>
</feature>
<feature type="transmembrane region" description="Helical" evidence="2">
    <location>
        <begin position="61"/>
        <end position="79"/>
    </location>
</feature>
<feature type="transmembrane region" description="Helical" evidence="2">
    <location>
        <begin position="336"/>
        <end position="360"/>
    </location>
</feature>
<protein>
    <recommendedName>
        <fullName evidence="5">Integral membrane protein</fullName>
    </recommendedName>
</protein>
<organism evidence="3 4">
    <name type="scientific">Kribbella soli</name>
    <dbReference type="NCBI Taxonomy" id="1124743"/>
    <lineage>
        <taxon>Bacteria</taxon>
        <taxon>Bacillati</taxon>
        <taxon>Actinomycetota</taxon>
        <taxon>Actinomycetes</taxon>
        <taxon>Propionibacteriales</taxon>
        <taxon>Kribbellaceae</taxon>
        <taxon>Kribbella</taxon>
    </lineage>
</organism>
<feature type="transmembrane region" description="Helical" evidence="2">
    <location>
        <begin position="197"/>
        <end position="223"/>
    </location>
</feature>
<feature type="transmembrane region" description="Helical" evidence="2">
    <location>
        <begin position="30"/>
        <end position="55"/>
    </location>
</feature>
<comment type="caution">
    <text evidence="3">The sequence shown here is derived from an EMBL/GenBank/DDBJ whole genome shotgun (WGS) entry which is preliminary data.</text>
</comment>
<feature type="transmembrane region" description="Helical" evidence="2">
    <location>
        <begin position="303"/>
        <end position="324"/>
    </location>
</feature>
<feature type="transmembrane region" description="Helical" evidence="2">
    <location>
        <begin position="125"/>
        <end position="146"/>
    </location>
</feature>
<evidence type="ECO:0000313" key="4">
    <source>
        <dbReference type="Proteomes" id="UP000292346"/>
    </source>
</evidence>
<sequence>MTDMLSRPGARDGETSVPPTSEIAAQTKPLVVSAVISAGACLLTGLLTCAAVAVIGWLGATFGGASGAVRAGASAWLIAHKAGVSIGTGRISIAPLGLTLFFAWCLYRGGKSAARSSAADRTRDLIALAGAFAFVYGLGGLVVALLTAEGSLKVSPLSAFLGTFSLALVAGLAGIAVESGAAEDLADATPAGLRDAVTGAMAAVLTVIAIASLLYGVLLAIHFSRITGMLELLDAGAIGSVVLFAICLMLVPNMVLYVVAFLAGPGFQLGVGTTIAPTGVDVGNLPALPLLAAVPADGATPSYLLVLTAVVPLVAGAVAGLVVVRRGLAERDADALGWDAFALRGAMAALVAGVIVFALMALSGGSAGPGRMSAVGVPGALPAAGVLAAGMAIGAAITAAVVSARRPADGEADSGR</sequence>
<dbReference type="AlphaFoldDB" id="A0A4R0H4Z8"/>
<reference evidence="3 4" key="1">
    <citation type="submission" date="2019-02" db="EMBL/GenBank/DDBJ databases">
        <title>Kribbella capetownensis sp. nov. and Kribbella speibonae sp. nov., isolated from soil.</title>
        <authorList>
            <person name="Curtis S.M."/>
            <person name="Norton I."/>
            <person name="Everest G.J."/>
            <person name="Meyers P.R."/>
        </authorList>
    </citation>
    <scope>NUCLEOTIDE SEQUENCE [LARGE SCALE GENOMIC DNA]</scope>
    <source>
        <strain evidence="3 4">KCTC 29219</strain>
    </source>
</reference>
<dbReference type="RefSeq" id="WP_131344556.1">
    <property type="nucleotide sequence ID" value="NZ_SJJZ01000004.1"/>
</dbReference>
<evidence type="ECO:0008006" key="5">
    <source>
        <dbReference type="Google" id="ProtNLM"/>
    </source>
</evidence>
<dbReference type="InterPro" id="IPR045931">
    <property type="entry name" value="DUF6350"/>
</dbReference>
<feature type="transmembrane region" description="Helical" evidence="2">
    <location>
        <begin position="158"/>
        <end position="177"/>
    </location>
</feature>
<feature type="region of interest" description="Disordered" evidence="1">
    <location>
        <begin position="1"/>
        <end position="20"/>
    </location>
</feature>
<accession>A0A4R0H4Z8</accession>
<dbReference type="Pfam" id="PF19877">
    <property type="entry name" value="DUF6350"/>
    <property type="match status" value="1"/>
</dbReference>
<keyword evidence="2" id="KW-1133">Transmembrane helix</keyword>
<dbReference type="Proteomes" id="UP000292346">
    <property type="component" value="Unassembled WGS sequence"/>
</dbReference>
<evidence type="ECO:0000313" key="3">
    <source>
        <dbReference type="EMBL" id="TCC03840.1"/>
    </source>
</evidence>
<evidence type="ECO:0000256" key="2">
    <source>
        <dbReference type="SAM" id="Phobius"/>
    </source>
</evidence>
<evidence type="ECO:0000256" key="1">
    <source>
        <dbReference type="SAM" id="MobiDB-lite"/>
    </source>
</evidence>
<dbReference type="OrthoDB" id="3742900at2"/>
<keyword evidence="2" id="KW-0472">Membrane</keyword>
<dbReference type="EMBL" id="SJJZ01000004">
    <property type="protein sequence ID" value="TCC03840.1"/>
    <property type="molecule type" value="Genomic_DNA"/>
</dbReference>
<feature type="transmembrane region" description="Helical" evidence="2">
    <location>
        <begin position="380"/>
        <end position="402"/>
    </location>
</feature>
<feature type="transmembrane region" description="Helical" evidence="2">
    <location>
        <begin position="235"/>
        <end position="263"/>
    </location>
</feature>
<gene>
    <name evidence="3" type="ORF">E0H45_32525</name>
</gene>